<feature type="compositionally biased region" description="Basic and acidic residues" evidence="1">
    <location>
        <begin position="62"/>
        <end position="73"/>
    </location>
</feature>
<evidence type="ECO:0000256" key="1">
    <source>
        <dbReference type="SAM" id="MobiDB-lite"/>
    </source>
</evidence>
<evidence type="ECO:0000313" key="3">
    <source>
        <dbReference type="Proteomes" id="UP000314294"/>
    </source>
</evidence>
<name>A0A4Z2G736_9TELE</name>
<gene>
    <name evidence="2" type="ORF">EYF80_040428</name>
</gene>
<feature type="compositionally biased region" description="Basic and acidic residues" evidence="1">
    <location>
        <begin position="156"/>
        <end position="173"/>
    </location>
</feature>
<protein>
    <submittedName>
        <fullName evidence="2">Uncharacterized protein</fullName>
    </submittedName>
</protein>
<feature type="region of interest" description="Disordered" evidence="1">
    <location>
        <begin position="22"/>
        <end position="92"/>
    </location>
</feature>
<dbReference type="AlphaFoldDB" id="A0A4Z2G736"/>
<keyword evidence="3" id="KW-1185">Reference proteome</keyword>
<organism evidence="2 3">
    <name type="scientific">Liparis tanakae</name>
    <name type="common">Tanaka's snailfish</name>
    <dbReference type="NCBI Taxonomy" id="230148"/>
    <lineage>
        <taxon>Eukaryota</taxon>
        <taxon>Metazoa</taxon>
        <taxon>Chordata</taxon>
        <taxon>Craniata</taxon>
        <taxon>Vertebrata</taxon>
        <taxon>Euteleostomi</taxon>
        <taxon>Actinopterygii</taxon>
        <taxon>Neopterygii</taxon>
        <taxon>Teleostei</taxon>
        <taxon>Neoteleostei</taxon>
        <taxon>Acanthomorphata</taxon>
        <taxon>Eupercaria</taxon>
        <taxon>Perciformes</taxon>
        <taxon>Cottioidei</taxon>
        <taxon>Cottales</taxon>
        <taxon>Liparidae</taxon>
        <taxon>Liparis</taxon>
    </lineage>
</organism>
<reference evidence="2 3" key="1">
    <citation type="submission" date="2019-03" db="EMBL/GenBank/DDBJ databases">
        <title>First draft genome of Liparis tanakae, snailfish: a comprehensive survey of snailfish specific genes.</title>
        <authorList>
            <person name="Kim W."/>
            <person name="Song I."/>
            <person name="Jeong J.-H."/>
            <person name="Kim D."/>
            <person name="Kim S."/>
            <person name="Ryu S."/>
            <person name="Song J.Y."/>
            <person name="Lee S.K."/>
        </authorList>
    </citation>
    <scope>NUCLEOTIDE SEQUENCE [LARGE SCALE GENOMIC DNA]</scope>
    <source>
        <tissue evidence="2">Muscle</tissue>
    </source>
</reference>
<accession>A0A4Z2G736</accession>
<comment type="caution">
    <text evidence="2">The sequence shown here is derived from an EMBL/GenBank/DDBJ whole genome shotgun (WGS) entry which is preliminary data.</text>
</comment>
<proteinExistence type="predicted"/>
<dbReference type="EMBL" id="SRLO01000659">
    <property type="protein sequence ID" value="TNN49367.1"/>
    <property type="molecule type" value="Genomic_DNA"/>
</dbReference>
<dbReference type="Proteomes" id="UP000314294">
    <property type="component" value="Unassembled WGS sequence"/>
</dbReference>
<sequence>MRMTSHSTLNITIKVFISSTESGEGWSSRGQAEFPHRASQVGSPMPEGAAGAFSFLSTGGPAHREQLGSDHNGDTCGRSLKHRPQRRESVAPQVHFIWRLTSRQRSRSRLSALLKDTSSLSPRRRGDRPADPLIGRRSHRPLPPPSLQSAVNPPSVHRDQEIKRSRDHEIMRS</sequence>
<evidence type="ECO:0000313" key="2">
    <source>
        <dbReference type="EMBL" id="TNN49367.1"/>
    </source>
</evidence>
<feature type="region of interest" description="Disordered" evidence="1">
    <location>
        <begin position="113"/>
        <end position="173"/>
    </location>
</feature>